<dbReference type="HOGENOM" id="CLU_3296431_0_0_6"/>
<sequence>MKAGYIIFVSLLWVSPSELEAMQLSIASSGVCADTSEARR</sequence>
<gene>
    <name evidence="1" type="ordered locus">swp_3433</name>
</gene>
<name>B8CRX4_SHEPW</name>
<dbReference type="Proteomes" id="UP000000753">
    <property type="component" value="Chromosome"/>
</dbReference>
<keyword evidence="2" id="KW-1185">Reference proteome</keyword>
<reference evidence="1 2" key="1">
    <citation type="journal article" date="2008" name="PLoS ONE">
        <title>Environmental adaptation: genomic analysis of the piezotolerant and psychrotolerant deep-sea iron reducing bacterium Shewanella piezotolerans WP3.</title>
        <authorList>
            <person name="Wang F."/>
            <person name="Wang J."/>
            <person name="Jian H."/>
            <person name="Zhang B."/>
            <person name="Li S."/>
            <person name="Wang F."/>
            <person name="Zeng X."/>
            <person name="Gao L."/>
            <person name="Bartlett D.H."/>
            <person name="Yu J."/>
            <person name="Hu S."/>
            <person name="Xiao X."/>
        </authorList>
    </citation>
    <scope>NUCLEOTIDE SEQUENCE [LARGE SCALE GENOMIC DNA]</scope>
    <source>
        <strain evidence="2">WP3 / JCM 13877</strain>
    </source>
</reference>
<accession>B8CRX4</accession>
<organism evidence="1 2">
    <name type="scientific">Shewanella piezotolerans (strain WP3 / JCM 13877)</name>
    <dbReference type="NCBI Taxonomy" id="225849"/>
    <lineage>
        <taxon>Bacteria</taxon>
        <taxon>Pseudomonadati</taxon>
        <taxon>Pseudomonadota</taxon>
        <taxon>Gammaproteobacteria</taxon>
        <taxon>Alteromonadales</taxon>
        <taxon>Shewanellaceae</taxon>
        <taxon>Shewanella</taxon>
    </lineage>
</organism>
<evidence type="ECO:0000313" key="2">
    <source>
        <dbReference type="Proteomes" id="UP000000753"/>
    </source>
</evidence>
<dbReference type="EMBL" id="CP000472">
    <property type="protein sequence ID" value="ACJ30132.1"/>
    <property type="molecule type" value="Genomic_DNA"/>
</dbReference>
<protein>
    <submittedName>
        <fullName evidence="1">Uncharacterized protein</fullName>
    </submittedName>
</protein>
<evidence type="ECO:0000313" key="1">
    <source>
        <dbReference type="EMBL" id="ACJ30132.1"/>
    </source>
</evidence>
<proteinExistence type="predicted"/>
<dbReference type="AlphaFoldDB" id="B8CRX4"/>
<dbReference type="KEGG" id="swp:swp_3433"/>